<dbReference type="InterPro" id="IPR050557">
    <property type="entry name" value="RTX_toxin/Mannuronan_C5-epim"/>
</dbReference>
<feature type="region of interest" description="Disordered" evidence="3">
    <location>
        <begin position="356"/>
        <end position="417"/>
    </location>
</feature>
<dbReference type="PRINTS" id="PR00313">
    <property type="entry name" value="CABNDNGRPT"/>
</dbReference>
<accession>A0A850Q5V2</accession>
<dbReference type="PROSITE" id="PS00330">
    <property type="entry name" value="HEMOLYSIN_CALCIUM"/>
    <property type="match status" value="3"/>
</dbReference>
<dbReference type="SUPFAM" id="SSF53474">
    <property type="entry name" value="alpha/beta-Hydrolases"/>
    <property type="match status" value="1"/>
</dbReference>
<gene>
    <name evidence="4" type="ORF">HJ536_13280</name>
</gene>
<dbReference type="Proteomes" id="UP000592216">
    <property type="component" value="Unassembled WGS sequence"/>
</dbReference>
<sequence length="556" mass="57202">MSASGNALDRAISLSIAGTFSHVVYGEDRLPAAYRGKGDGGMDDDYSGYLAKSAWTVLTPKLSGSTGTYAKGGLYSGDIGSGDFDAQALVAETTLKDGTKVLVLTFRGTDDTLNAIKGQTFTKSGLQAYYDGFSALLDAVVAYANKASNGIDAVVVTGHSLGGSMVDLFMMQDRSRFSDKLDVQAVAVGSAGLVSSLVKNVDLTGYTAVANDGDLVVDPTLKNSWLATQVLRANVHIGDDLVFEMQNLNSVPSGSSVYSVTYPVGLQHESKLYSENLIALGTDPLAGFFKGDRVIMGNGIDADGDNVEATGTDKDDPSADDKGSRALTGTNGTDYIIGREGNDALLGRGGADLLSGGKGKDTLKGGDGADRLDGGSSNDQLWGEGGNDRLWGGDGNDRISGGGGNDSAAGGDGKDQLYGGTGKDVLKGGAGADKLYGGDGNDALGGEGGADLLFGNRGNDILRGGDYRDTLVGGEGNDTLVGDTGPDVFVFSAGDGRDVIRDFELGMDRLSFDGLKARDLHLSYSGDDTVIRADGLQITLNGVHLDGLDSADPLFG</sequence>
<dbReference type="InterPro" id="IPR029058">
    <property type="entry name" value="AB_hydrolase_fold"/>
</dbReference>
<evidence type="ECO:0000256" key="2">
    <source>
        <dbReference type="ARBA" id="ARBA00022525"/>
    </source>
</evidence>
<evidence type="ECO:0000313" key="5">
    <source>
        <dbReference type="Proteomes" id="UP000592216"/>
    </source>
</evidence>
<dbReference type="GO" id="GO:0005576">
    <property type="term" value="C:extracellular region"/>
    <property type="evidence" value="ECO:0007669"/>
    <property type="project" value="UniProtKB-SubCell"/>
</dbReference>
<dbReference type="InterPro" id="IPR011049">
    <property type="entry name" value="Serralysin-like_metalloprot_C"/>
</dbReference>
<feature type="compositionally biased region" description="Basic and acidic residues" evidence="3">
    <location>
        <begin position="311"/>
        <end position="324"/>
    </location>
</feature>
<dbReference type="Gene3D" id="3.40.50.1820">
    <property type="entry name" value="alpha/beta hydrolase"/>
    <property type="match status" value="1"/>
</dbReference>
<dbReference type="Gene3D" id="2.150.10.10">
    <property type="entry name" value="Serralysin-like metalloprotease, C-terminal"/>
    <property type="match status" value="3"/>
</dbReference>
<reference evidence="4 5" key="1">
    <citation type="submission" date="2020-04" db="EMBL/GenBank/DDBJ databases">
        <title>Donghicola sp., a member of the Rhodobacteraceae family isolated from mangrove forest in Thailand.</title>
        <authorList>
            <person name="Charoenyingcharoen P."/>
            <person name="Yukphan P."/>
        </authorList>
    </citation>
    <scope>NUCLEOTIDE SEQUENCE [LARGE SCALE GENOMIC DNA]</scope>
    <source>
        <strain evidence="4 5">B5-SW-15</strain>
    </source>
</reference>
<dbReference type="InterPro" id="IPR001343">
    <property type="entry name" value="Hemolysn_Ca-bd"/>
</dbReference>
<evidence type="ECO:0000256" key="1">
    <source>
        <dbReference type="ARBA" id="ARBA00004613"/>
    </source>
</evidence>
<evidence type="ECO:0000313" key="4">
    <source>
        <dbReference type="EMBL" id="NVO24333.1"/>
    </source>
</evidence>
<feature type="region of interest" description="Disordered" evidence="3">
    <location>
        <begin position="301"/>
        <end position="332"/>
    </location>
</feature>
<proteinExistence type="predicted"/>
<name>A0A850Q5V2_9RHOB</name>
<dbReference type="GO" id="GO:0005509">
    <property type="term" value="F:calcium ion binding"/>
    <property type="evidence" value="ECO:0007669"/>
    <property type="project" value="InterPro"/>
</dbReference>
<comment type="caution">
    <text evidence="4">The sequence shown here is derived from an EMBL/GenBank/DDBJ whole genome shotgun (WGS) entry which is preliminary data.</text>
</comment>
<keyword evidence="2" id="KW-0964">Secreted</keyword>
<organism evidence="4 5">
    <name type="scientific">Donghicola mangrovi</name>
    <dbReference type="NCBI Taxonomy" id="2729614"/>
    <lineage>
        <taxon>Bacteria</taxon>
        <taxon>Pseudomonadati</taxon>
        <taxon>Pseudomonadota</taxon>
        <taxon>Alphaproteobacteria</taxon>
        <taxon>Rhodobacterales</taxon>
        <taxon>Roseobacteraceae</taxon>
        <taxon>Donghicola</taxon>
    </lineage>
</organism>
<dbReference type="PANTHER" id="PTHR38340:SF1">
    <property type="entry name" value="S-LAYER PROTEIN"/>
    <property type="match status" value="1"/>
</dbReference>
<dbReference type="RefSeq" id="WP_177158075.1">
    <property type="nucleotide sequence ID" value="NZ_JABCJE010000006.1"/>
</dbReference>
<dbReference type="InterPro" id="IPR018511">
    <property type="entry name" value="Hemolysin-typ_Ca-bd_CS"/>
</dbReference>
<dbReference type="EMBL" id="JABCJE010000006">
    <property type="protein sequence ID" value="NVO24333.1"/>
    <property type="molecule type" value="Genomic_DNA"/>
</dbReference>
<comment type="subcellular location">
    <subcellularLocation>
        <location evidence="1">Secreted</location>
    </subcellularLocation>
</comment>
<feature type="compositionally biased region" description="Basic and acidic residues" evidence="3">
    <location>
        <begin position="358"/>
        <end position="373"/>
    </location>
</feature>
<evidence type="ECO:0008006" key="6">
    <source>
        <dbReference type="Google" id="ProtNLM"/>
    </source>
</evidence>
<dbReference type="Pfam" id="PF00353">
    <property type="entry name" value="HemolysinCabind"/>
    <property type="match status" value="4"/>
</dbReference>
<dbReference type="SUPFAM" id="SSF51120">
    <property type="entry name" value="beta-Roll"/>
    <property type="match status" value="2"/>
</dbReference>
<dbReference type="AlphaFoldDB" id="A0A850Q5V2"/>
<protein>
    <recommendedName>
        <fullName evidence="6">Fungal lipase-like domain-containing protein</fullName>
    </recommendedName>
</protein>
<evidence type="ECO:0000256" key="3">
    <source>
        <dbReference type="SAM" id="MobiDB-lite"/>
    </source>
</evidence>
<dbReference type="PANTHER" id="PTHR38340">
    <property type="entry name" value="S-LAYER PROTEIN"/>
    <property type="match status" value="1"/>
</dbReference>